<evidence type="ECO:0000256" key="1">
    <source>
        <dbReference type="ARBA" id="ARBA00022754"/>
    </source>
</evidence>
<dbReference type="PANTHER" id="PTHR45721:SF11">
    <property type="entry name" value="LAMIN DM0-RELATED"/>
    <property type="match status" value="1"/>
</dbReference>
<dbReference type="InterPro" id="IPR039008">
    <property type="entry name" value="IF_rod_dom"/>
</dbReference>
<keyword evidence="6" id="KW-1185">Reference proteome</keyword>
<name>A0ABM4DJN1_HYDVU</name>
<dbReference type="Pfam" id="PF00038">
    <property type="entry name" value="Filament"/>
    <property type="match status" value="1"/>
</dbReference>
<reference evidence="7" key="1">
    <citation type="submission" date="2025-08" db="UniProtKB">
        <authorList>
            <consortium name="RefSeq"/>
        </authorList>
    </citation>
    <scope>IDENTIFICATION</scope>
</reference>
<dbReference type="RefSeq" id="XP_065674694.1">
    <property type="nucleotide sequence ID" value="XM_065818622.1"/>
</dbReference>
<dbReference type="PANTHER" id="PTHR45721">
    <property type="entry name" value="LAMIN DM0-RELATED"/>
    <property type="match status" value="1"/>
</dbReference>
<feature type="region of interest" description="Disordered" evidence="4">
    <location>
        <begin position="405"/>
        <end position="430"/>
    </location>
</feature>
<dbReference type="Gene3D" id="1.20.5.1160">
    <property type="entry name" value="Vasodilator-stimulated phosphoprotein"/>
    <property type="match status" value="1"/>
</dbReference>
<evidence type="ECO:0000256" key="4">
    <source>
        <dbReference type="SAM" id="MobiDB-lite"/>
    </source>
</evidence>
<organism evidence="6 7">
    <name type="scientific">Hydra vulgaris</name>
    <name type="common">Hydra</name>
    <name type="synonym">Hydra attenuata</name>
    <dbReference type="NCBI Taxonomy" id="6087"/>
    <lineage>
        <taxon>Eukaryota</taxon>
        <taxon>Metazoa</taxon>
        <taxon>Cnidaria</taxon>
        <taxon>Hydrozoa</taxon>
        <taxon>Hydroidolina</taxon>
        <taxon>Anthoathecata</taxon>
        <taxon>Aplanulata</taxon>
        <taxon>Hydridae</taxon>
        <taxon>Hydra</taxon>
    </lineage>
</organism>
<keyword evidence="1" id="KW-0403">Intermediate filament</keyword>
<dbReference type="Proteomes" id="UP001652625">
    <property type="component" value="Chromosome 15"/>
</dbReference>
<accession>A0ABM4DJN1</accession>
<evidence type="ECO:0000313" key="7">
    <source>
        <dbReference type="RefSeq" id="XP_065674694.1"/>
    </source>
</evidence>
<proteinExistence type="predicted"/>
<evidence type="ECO:0000313" key="6">
    <source>
        <dbReference type="Proteomes" id="UP001652625"/>
    </source>
</evidence>
<feature type="domain" description="IF rod" evidence="5">
    <location>
        <begin position="15"/>
        <end position="375"/>
    </location>
</feature>
<evidence type="ECO:0000259" key="5">
    <source>
        <dbReference type="Pfam" id="PF00038"/>
    </source>
</evidence>
<dbReference type="GeneID" id="100192252"/>
<keyword evidence="2 3" id="KW-0175">Coiled coil</keyword>
<feature type="coiled-coil region" evidence="3">
    <location>
        <begin position="12"/>
        <end position="72"/>
    </location>
</feature>
<protein>
    <submittedName>
        <fullName evidence="7">Lamin-C</fullName>
    </submittedName>
</protein>
<gene>
    <name evidence="7" type="primary">LOC100192252</name>
</gene>
<evidence type="ECO:0000256" key="3">
    <source>
        <dbReference type="SAM" id="Coils"/>
    </source>
</evidence>
<evidence type="ECO:0000256" key="2">
    <source>
        <dbReference type="ARBA" id="ARBA00023054"/>
    </source>
</evidence>
<sequence>MSVPSPLSHTHRQLEKQNIAQLTMKFKEYTDQVRQMREHCKKTENNVFLSHIAALDNEIKDLQSIYERELESVRGQLDACIAERNQLHLDASKYGALSKEFQDKYNEEKTTRTKLENALADAHRVLTEKDALLQELHISIAQHQNAHLDTAKERDELQSQNTALKVTCDSESKMRIDLEAYVQKLTEQINFEREIHEKDVIDLRNRNAAAERTIEIADQKLREHDLVDEKLQQQIENIRRQTTYDFIQYQEASENSYQLQLQEHKNRMAKETQALTQQKEENIHLKAIIEEMNAKIYKLDGKVSSYHEQNTILIHTLEVERRAAAATCHELEKKLQELQEHYNTKVRELNIVSSVNIPIDLELESLSQLIEAEAKRLDVALSNPSSDLISTVRGELVSNRSHYVHNASPRKASSNAPLKRQKSPAALVDTTTELPPLINPLPKYTTNLPSINDIKSRNYPSYSNRNFYIEK</sequence>
<feature type="coiled-coil region" evidence="3">
    <location>
        <begin position="193"/>
        <end position="348"/>
    </location>
</feature>